<dbReference type="STRING" id="299467.A0A443S7P0"/>
<dbReference type="OrthoDB" id="239053at2759"/>
<dbReference type="Proteomes" id="UP000288716">
    <property type="component" value="Unassembled WGS sequence"/>
</dbReference>
<keyword evidence="2" id="KW-0732">Signal</keyword>
<dbReference type="GO" id="GO:0030246">
    <property type="term" value="F:carbohydrate binding"/>
    <property type="evidence" value="ECO:0007669"/>
    <property type="project" value="UniProtKB-KW"/>
</dbReference>
<dbReference type="InterPro" id="IPR045149">
    <property type="entry name" value="OS-9-like"/>
</dbReference>
<comment type="function">
    <text evidence="5">Probable lectin that binds selectively to improperly folded lumenal proteins. May function in endoplasmic reticulum quality control and endoplasmic reticulum-associated degradation (ERAD) of both non-glycosylated proteins and glycoproteins.</text>
</comment>
<reference evidence="9 10" key="1">
    <citation type="journal article" date="2018" name="Gigascience">
        <title>Genomes of trombidid mites reveal novel predicted allergens and laterally-transferred genes associated with secondary metabolism.</title>
        <authorList>
            <person name="Dong X."/>
            <person name="Chaisiri K."/>
            <person name="Xia D."/>
            <person name="Armstrong S.D."/>
            <person name="Fang Y."/>
            <person name="Donnelly M.J."/>
            <person name="Kadowaki T."/>
            <person name="McGarry J.W."/>
            <person name="Darby A.C."/>
            <person name="Makepeace B.L."/>
        </authorList>
    </citation>
    <scope>NUCLEOTIDE SEQUENCE [LARGE SCALE GENOMIC DNA]</scope>
    <source>
        <strain evidence="9">UoL-UT</strain>
    </source>
</reference>
<dbReference type="InterPro" id="IPR009011">
    <property type="entry name" value="Man6P_isomerase_rcpt-bd_dom_sf"/>
</dbReference>
<evidence type="ECO:0000259" key="8">
    <source>
        <dbReference type="PROSITE" id="PS51914"/>
    </source>
</evidence>
<comment type="caution">
    <text evidence="9">The sequence shown here is derived from an EMBL/GenBank/DDBJ whole genome shotgun (WGS) entry which is preliminary data.</text>
</comment>
<proteinExistence type="predicted"/>
<gene>
    <name evidence="9" type="ORF">B4U80_06106</name>
</gene>
<evidence type="ECO:0000313" key="9">
    <source>
        <dbReference type="EMBL" id="RWS23527.1"/>
    </source>
</evidence>
<evidence type="ECO:0000256" key="2">
    <source>
        <dbReference type="ARBA" id="ARBA00022729"/>
    </source>
</evidence>
<dbReference type="SUPFAM" id="SSF50911">
    <property type="entry name" value="Mannose 6-phosphate receptor domain"/>
    <property type="match status" value="1"/>
</dbReference>
<dbReference type="VEuPathDB" id="VectorBase:LDEU008512"/>
<evidence type="ECO:0000256" key="6">
    <source>
        <dbReference type="ARBA" id="ARBA00041108"/>
    </source>
</evidence>
<keyword evidence="4" id="KW-1015">Disulfide bond</keyword>
<comment type="subcellular location">
    <subcellularLocation>
        <location evidence="1">Endoplasmic reticulum</location>
    </subcellularLocation>
</comment>
<dbReference type="Gene3D" id="2.70.130.10">
    <property type="entry name" value="Mannose-6-phosphate receptor binding domain"/>
    <property type="match status" value="1"/>
</dbReference>
<evidence type="ECO:0000256" key="7">
    <source>
        <dbReference type="ARBA" id="ARBA00041661"/>
    </source>
</evidence>
<keyword evidence="3" id="KW-0256">Endoplasmic reticulum</keyword>
<organism evidence="9 10">
    <name type="scientific">Leptotrombidium deliense</name>
    <dbReference type="NCBI Taxonomy" id="299467"/>
    <lineage>
        <taxon>Eukaryota</taxon>
        <taxon>Metazoa</taxon>
        <taxon>Ecdysozoa</taxon>
        <taxon>Arthropoda</taxon>
        <taxon>Chelicerata</taxon>
        <taxon>Arachnida</taxon>
        <taxon>Acari</taxon>
        <taxon>Acariformes</taxon>
        <taxon>Trombidiformes</taxon>
        <taxon>Prostigmata</taxon>
        <taxon>Anystina</taxon>
        <taxon>Parasitengona</taxon>
        <taxon>Trombiculoidea</taxon>
        <taxon>Trombiculidae</taxon>
        <taxon>Leptotrombidium</taxon>
    </lineage>
</organism>
<keyword evidence="10" id="KW-1185">Reference proteome</keyword>
<protein>
    <recommendedName>
        <fullName evidence="6">Endoplasmic reticulum lectin 1</fullName>
    </recommendedName>
    <alternativeName>
        <fullName evidence="7">ER lectin</fullName>
    </alternativeName>
</protein>
<evidence type="ECO:0000256" key="1">
    <source>
        <dbReference type="ARBA" id="ARBA00004240"/>
    </source>
</evidence>
<dbReference type="InterPro" id="IPR044865">
    <property type="entry name" value="MRH_dom"/>
</dbReference>
<feature type="non-terminal residue" evidence="9">
    <location>
        <position position="232"/>
    </location>
</feature>
<feature type="domain" description="MRH" evidence="8">
    <location>
        <begin position="86"/>
        <end position="210"/>
    </location>
</feature>
<dbReference type="AlphaFoldDB" id="A0A443S7P0"/>
<dbReference type="GO" id="GO:0030968">
    <property type="term" value="P:endoplasmic reticulum unfolded protein response"/>
    <property type="evidence" value="ECO:0007669"/>
    <property type="project" value="InterPro"/>
</dbReference>
<dbReference type="PANTHER" id="PTHR15414:SF0">
    <property type="entry name" value="ENDOPLASMIC RETICULUM LECTIN 1"/>
    <property type="match status" value="1"/>
</dbReference>
<evidence type="ECO:0000256" key="3">
    <source>
        <dbReference type="ARBA" id="ARBA00022824"/>
    </source>
</evidence>
<dbReference type="EMBL" id="NCKV01006304">
    <property type="protein sequence ID" value="RWS23527.1"/>
    <property type="molecule type" value="Genomic_DNA"/>
</dbReference>
<dbReference type="PROSITE" id="PS51914">
    <property type="entry name" value="MRH"/>
    <property type="match status" value="1"/>
</dbReference>
<dbReference type="InterPro" id="IPR012913">
    <property type="entry name" value="OS9-like_dom"/>
</dbReference>
<feature type="non-terminal residue" evidence="9">
    <location>
        <position position="1"/>
    </location>
</feature>
<sequence>LDINCYAIGKSPSKPKGVAQFEPESKQNRLESLFDKKSNVIDISDIAKFKFDLHIDEHGIQLKPVTNEKPKLNYDSKTLRSFLNGEFCLRGGTGWWKYEFCYGKKVEQYHEERVGQRTAISLGKWKKDDHIRWLQQNPNKKPKKGKTPKQVSHFYGNGDSCDLTGKPRQVEVKLKCRFVEGQPESIALFLSEPKPCDYVLGIESPLVCQLLSTADENGLFSLPEEEKPLESL</sequence>
<dbReference type="Pfam" id="PF07915">
    <property type="entry name" value="PRKCSH"/>
    <property type="match status" value="1"/>
</dbReference>
<keyword evidence="9" id="KW-0430">Lectin</keyword>
<dbReference type="PANTHER" id="PTHR15414">
    <property type="entry name" value="OS-9-RELATED"/>
    <property type="match status" value="1"/>
</dbReference>
<accession>A0A443S7P0</accession>
<evidence type="ECO:0000256" key="4">
    <source>
        <dbReference type="ARBA" id="ARBA00023157"/>
    </source>
</evidence>
<dbReference type="GO" id="GO:0030970">
    <property type="term" value="P:retrograde protein transport, ER to cytosol"/>
    <property type="evidence" value="ECO:0007669"/>
    <property type="project" value="TreeGrafter"/>
</dbReference>
<evidence type="ECO:0000256" key="5">
    <source>
        <dbReference type="ARBA" id="ARBA00037585"/>
    </source>
</evidence>
<dbReference type="GO" id="GO:0005788">
    <property type="term" value="C:endoplasmic reticulum lumen"/>
    <property type="evidence" value="ECO:0007669"/>
    <property type="project" value="TreeGrafter"/>
</dbReference>
<name>A0A443S7P0_9ACAR</name>
<evidence type="ECO:0000313" key="10">
    <source>
        <dbReference type="Proteomes" id="UP000288716"/>
    </source>
</evidence>
<dbReference type="FunFam" id="2.70.130.10:FF:000001">
    <property type="entry name" value="Endoplasmic reticulum lectin 1"/>
    <property type="match status" value="1"/>
</dbReference>